<evidence type="ECO:0000256" key="2">
    <source>
        <dbReference type="SAM" id="Phobius"/>
    </source>
</evidence>
<dbReference type="AlphaFoldDB" id="A0A840BQG1"/>
<evidence type="ECO:0000256" key="1">
    <source>
        <dbReference type="SAM" id="Coils"/>
    </source>
</evidence>
<gene>
    <name evidence="3" type="ORF">GGR36_003055</name>
</gene>
<comment type="caution">
    <text evidence="3">The sequence shown here is derived from an EMBL/GenBank/DDBJ whole genome shotgun (WGS) entry which is preliminary data.</text>
</comment>
<proteinExistence type="predicted"/>
<dbReference type="Proteomes" id="UP000561045">
    <property type="component" value="Unassembled WGS sequence"/>
</dbReference>
<keyword evidence="2" id="KW-0812">Transmembrane</keyword>
<sequence>MAIPFRAGRTRQLTHAGLVLTRRKWPATHLLLGAAAGVFVALLLIAGFFLFAPESESVRELASARSEMRTLQKTLEERTLHARMSEARAAELERQVDTLNERIRALQDEVTFFRKAQEGKR</sequence>
<feature type="transmembrane region" description="Helical" evidence="2">
    <location>
        <begin position="30"/>
        <end position="52"/>
    </location>
</feature>
<keyword evidence="2" id="KW-1133">Transmembrane helix</keyword>
<protein>
    <submittedName>
        <fullName evidence="3">Septal ring factor EnvC (AmiA/AmiB activator)</fullName>
    </submittedName>
</protein>
<keyword evidence="4" id="KW-1185">Reference proteome</keyword>
<evidence type="ECO:0000313" key="4">
    <source>
        <dbReference type="Proteomes" id="UP000561045"/>
    </source>
</evidence>
<reference evidence="3 4" key="1">
    <citation type="submission" date="2020-08" db="EMBL/GenBank/DDBJ databases">
        <title>Genomic Encyclopedia of Type Strains, Phase IV (KMG-IV): sequencing the most valuable type-strain genomes for metagenomic binning, comparative biology and taxonomic classification.</title>
        <authorList>
            <person name="Goeker M."/>
        </authorList>
    </citation>
    <scope>NUCLEOTIDE SEQUENCE [LARGE SCALE GENOMIC DNA]</scope>
    <source>
        <strain evidence="3 4">DSM 106739</strain>
    </source>
</reference>
<name>A0A840BQG1_9RHOO</name>
<feature type="coiled-coil region" evidence="1">
    <location>
        <begin position="82"/>
        <end position="116"/>
    </location>
</feature>
<accession>A0A840BQG1</accession>
<dbReference type="EMBL" id="JACIET010000002">
    <property type="protein sequence ID" value="MBB4013709.1"/>
    <property type="molecule type" value="Genomic_DNA"/>
</dbReference>
<organism evidence="3 4">
    <name type="scientific">Niveibacterium umoris</name>
    <dbReference type="NCBI Taxonomy" id="1193620"/>
    <lineage>
        <taxon>Bacteria</taxon>
        <taxon>Pseudomonadati</taxon>
        <taxon>Pseudomonadota</taxon>
        <taxon>Betaproteobacteria</taxon>
        <taxon>Rhodocyclales</taxon>
        <taxon>Rhodocyclaceae</taxon>
        <taxon>Niveibacterium</taxon>
    </lineage>
</organism>
<evidence type="ECO:0000313" key="3">
    <source>
        <dbReference type="EMBL" id="MBB4013709.1"/>
    </source>
</evidence>
<keyword evidence="1" id="KW-0175">Coiled coil</keyword>
<dbReference type="SUPFAM" id="SSF57997">
    <property type="entry name" value="Tropomyosin"/>
    <property type="match status" value="1"/>
</dbReference>
<dbReference type="RefSeq" id="WP_183635641.1">
    <property type="nucleotide sequence ID" value="NZ_BAABLE010000005.1"/>
</dbReference>
<keyword evidence="2" id="KW-0472">Membrane</keyword>